<dbReference type="Proteomes" id="UP000256373">
    <property type="component" value="Unassembled WGS sequence"/>
</dbReference>
<dbReference type="PANTHER" id="PTHR41339:SF1">
    <property type="entry name" value="SECRETED PROTEIN"/>
    <property type="match status" value="1"/>
</dbReference>
<feature type="domain" description="IPT/TIG" evidence="3">
    <location>
        <begin position="39"/>
        <end position="110"/>
    </location>
</feature>
<dbReference type="InterPro" id="IPR013783">
    <property type="entry name" value="Ig-like_fold"/>
</dbReference>
<protein>
    <submittedName>
        <fullName evidence="4">Cell shape-determining protein MreB</fullName>
    </submittedName>
</protein>
<feature type="compositionally biased region" description="Polar residues" evidence="1">
    <location>
        <begin position="347"/>
        <end position="358"/>
    </location>
</feature>
<dbReference type="InterPro" id="IPR002909">
    <property type="entry name" value="IPT_dom"/>
</dbReference>
<dbReference type="PANTHER" id="PTHR41339">
    <property type="entry name" value="LIPL48"/>
    <property type="match status" value="1"/>
</dbReference>
<feature type="signal peptide" evidence="2">
    <location>
        <begin position="1"/>
        <end position="19"/>
    </location>
</feature>
<evidence type="ECO:0000313" key="4">
    <source>
        <dbReference type="EMBL" id="REA56554.1"/>
    </source>
</evidence>
<gene>
    <name evidence="4" type="ORF">DSL64_26435</name>
</gene>
<dbReference type="RefSeq" id="WP_115833972.1">
    <property type="nucleotide sequence ID" value="NZ_QNUL01000037.1"/>
</dbReference>
<feature type="region of interest" description="Disordered" evidence="1">
    <location>
        <begin position="347"/>
        <end position="369"/>
    </location>
</feature>
<dbReference type="AlphaFoldDB" id="A0A3D8Y3H8"/>
<evidence type="ECO:0000256" key="2">
    <source>
        <dbReference type="SAM" id="SignalP"/>
    </source>
</evidence>
<accession>A0A3D8Y3H8</accession>
<comment type="caution">
    <text evidence="4">The sequence shown here is derived from an EMBL/GenBank/DDBJ whole genome shotgun (WGS) entry which is preliminary data.</text>
</comment>
<dbReference type="PROSITE" id="PS51257">
    <property type="entry name" value="PROKAR_LIPOPROTEIN"/>
    <property type="match status" value="1"/>
</dbReference>
<keyword evidence="2" id="KW-0732">Signal</keyword>
<evidence type="ECO:0000259" key="3">
    <source>
        <dbReference type="Pfam" id="PF01833"/>
    </source>
</evidence>
<sequence>MNILKKRLYYLFILGGLFAATTSCDNEEKPTPIEEVLAVKTVAPASGPVGTKVVITGTKFDTTPANNTVLFNTTPAVVSAATATTLEVTVPAGATSGLISVTVGGKTVKSAANFDLSARAVIEKQGNISASEKWTKDKIYLLKGFVYVTSGATLTIEPGTIIKGGGVALDPSGLGKGGTLIINAGAKIIAEGTATEPIVFTSNAAPGARKHGDWGGVVIMGKAPHNRLASQGAEGGISGQLGADNIADDNSGILKYVRIEFPGIALTAGNEINGITFYAVGSGTVVDNVQVSYSGDDSFEWFGGTVNAKHLVAFRGWDDDWDTDWGYTGKVQYAVSLRDPDFADQSGSNGFESDNFSGSGEPATGPNNGLPLTAPVFANVSNFAFTGTPHTNTISGSGPYQSAMHLRRNTDISIFNSVFAGYPEGLRLDGANTLAHATAGTLDLKGIVLANTTIPVRGDRGATGVSDAQAQAYFGATARKNTILTDVSTLLLNADNFKLAGPKFLPQATSPLLKDAVWEGKGADAFFTKETFRGAFGTTDWTTGWTNFDPQNTPYN</sequence>
<feature type="chain" id="PRO_5017630012" evidence="2">
    <location>
        <begin position="20"/>
        <end position="556"/>
    </location>
</feature>
<dbReference type="SUPFAM" id="SSF81296">
    <property type="entry name" value="E set domains"/>
    <property type="match status" value="1"/>
</dbReference>
<evidence type="ECO:0000256" key="1">
    <source>
        <dbReference type="SAM" id="MobiDB-lite"/>
    </source>
</evidence>
<dbReference type="EMBL" id="QNUL01000037">
    <property type="protein sequence ID" value="REA56554.1"/>
    <property type="molecule type" value="Genomic_DNA"/>
</dbReference>
<dbReference type="Gene3D" id="2.60.40.10">
    <property type="entry name" value="Immunoglobulins"/>
    <property type="match status" value="1"/>
</dbReference>
<organism evidence="4 5">
    <name type="scientific">Dyadobacter luteus</name>
    <dbReference type="NCBI Taxonomy" id="2259619"/>
    <lineage>
        <taxon>Bacteria</taxon>
        <taxon>Pseudomonadati</taxon>
        <taxon>Bacteroidota</taxon>
        <taxon>Cytophagia</taxon>
        <taxon>Cytophagales</taxon>
        <taxon>Spirosomataceae</taxon>
        <taxon>Dyadobacter</taxon>
    </lineage>
</organism>
<proteinExistence type="predicted"/>
<name>A0A3D8Y3H8_9BACT</name>
<dbReference type="OrthoDB" id="1521716at2"/>
<dbReference type="InterPro" id="IPR014756">
    <property type="entry name" value="Ig_E-set"/>
</dbReference>
<reference evidence="4 5" key="1">
    <citation type="submission" date="2018-07" db="EMBL/GenBank/DDBJ databases">
        <title>Dyadobacter roseus sp. nov., isolated from rose rhizosphere soil.</title>
        <authorList>
            <person name="Chen L."/>
        </authorList>
    </citation>
    <scope>NUCLEOTIDE SEQUENCE [LARGE SCALE GENOMIC DNA]</scope>
    <source>
        <strain evidence="4 5">RS19</strain>
    </source>
</reference>
<evidence type="ECO:0000313" key="5">
    <source>
        <dbReference type="Proteomes" id="UP000256373"/>
    </source>
</evidence>
<keyword evidence="5" id="KW-1185">Reference proteome</keyword>
<dbReference type="Pfam" id="PF01833">
    <property type="entry name" value="TIG"/>
    <property type="match status" value="1"/>
</dbReference>